<dbReference type="PROSITE" id="PS51532">
    <property type="entry name" value="PITH"/>
    <property type="match status" value="1"/>
</dbReference>
<feature type="region of interest" description="Disordered" evidence="2">
    <location>
        <begin position="1012"/>
        <end position="1072"/>
    </location>
</feature>
<gene>
    <name evidence="4" type="ORF">FZEAL_5798</name>
</gene>
<dbReference type="InterPro" id="IPR019350">
    <property type="entry name" value="RNA_pol_I-sp_TIF_RRN6-like"/>
</dbReference>
<dbReference type="InterPro" id="IPR048537">
    <property type="entry name" value="RRN6_HB"/>
</dbReference>
<evidence type="ECO:0000256" key="1">
    <source>
        <dbReference type="SAM" id="Coils"/>
    </source>
</evidence>
<reference evidence="4" key="2">
    <citation type="submission" date="2020-05" db="EMBL/GenBank/DDBJ databases">
        <authorList>
            <person name="Kim H.-S."/>
            <person name="Proctor R.H."/>
            <person name="Brown D.W."/>
        </authorList>
    </citation>
    <scope>NUCLEOTIDE SEQUENCE</scope>
    <source>
        <strain evidence="4">NRRL 22465</strain>
    </source>
</reference>
<dbReference type="Pfam" id="PF20639">
    <property type="entry name" value="Rrn6_K-rich"/>
    <property type="match status" value="1"/>
</dbReference>
<feature type="domain" description="PITH" evidence="3">
    <location>
        <begin position="1072"/>
        <end position="1248"/>
    </location>
</feature>
<dbReference type="PANTHER" id="PTHR28221">
    <property type="entry name" value="RNA POLYMERASE I-SPECIFIC TRANSCRIPTION INITIATION FACTOR RRN6"/>
    <property type="match status" value="1"/>
</dbReference>
<organism evidence="4 5">
    <name type="scientific">Fusarium zealandicum</name>
    <dbReference type="NCBI Taxonomy" id="1053134"/>
    <lineage>
        <taxon>Eukaryota</taxon>
        <taxon>Fungi</taxon>
        <taxon>Dikarya</taxon>
        <taxon>Ascomycota</taxon>
        <taxon>Pezizomycotina</taxon>
        <taxon>Sordariomycetes</taxon>
        <taxon>Hypocreomycetidae</taxon>
        <taxon>Hypocreales</taxon>
        <taxon>Nectriaceae</taxon>
        <taxon>Fusarium</taxon>
        <taxon>Fusarium staphyleae species complex</taxon>
    </lineage>
</organism>
<feature type="compositionally biased region" description="Polar residues" evidence="2">
    <location>
        <begin position="959"/>
        <end position="973"/>
    </location>
</feature>
<feature type="region of interest" description="Disordered" evidence="2">
    <location>
        <begin position="959"/>
        <end position="982"/>
    </location>
</feature>
<protein>
    <recommendedName>
        <fullName evidence="3">PITH domain-containing protein</fullName>
    </recommendedName>
</protein>
<evidence type="ECO:0000256" key="2">
    <source>
        <dbReference type="SAM" id="MobiDB-lite"/>
    </source>
</evidence>
<dbReference type="Proteomes" id="UP000635477">
    <property type="component" value="Unassembled WGS sequence"/>
</dbReference>
<reference evidence="4" key="1">
    <citation type="journal article" date="2020" name="BMC Genomics">
        <title>Correction to: Identification and distribution of gene clusters required for synthesis of sphingolipid metabolism inhibitors in diverse species of the filamentous fungus Fusarium.</title>
        <authorList>
            <person name="Kim H.S."/>
            <person name="Lohmar J.M."/>
            <person name="Busman M."/>
            <person name="Brown D.W."/>
            <person name="Naumann T.A."/>
            <person name="Divon H.H."/>
            <person name="Lysoe E."/>
            <person name="Uhlig S."/>
            <person name="Proctor R.H."/>
        </authorList>
    </citation>
    <scope>NUCLEOTIDE SEQUENCE</scope>
    <source>
        <strain evidence="4">NRRL 22465</strain>
    </source>
</reference>
<dbReference type="Pfam" id="PF20640">
    <property type="entry name" value="Rrn6_HB"/>
    <property type="match status" value="1"/>
</dbReference>
<feature type="region of interest" description="Disordered" evidence="2">
    <location>
        <begin position="1253"/>
        <end position="1274"/>
    </location>
</feature>
<comment type="caution">
    <text evidence="4">The sequence shown here is derived from an EMBL/GenBank/DDBJ whole genome shotgun (WGS) entry which is preliminary data.</text>
</comment>
<feature type="compositionally biased region" description="Low complexity" evidence="2">
    <location>
        <begin position="820"/>
        <end position="844"/>
    </location>
</feature>
<keyword evidence="5" id="KW-1185">Reference proteome</keyword>
<dbReference type="InterPro" id="IPR048535">
    <property type="entry name" value="RRN6_beta-prop"/>
</dbReference>
<dbReference type="PANTHER" id="PTHR28221:SF2">
    <property type="entry name" value="RNA POLYMERASE I-SPECIFIC TRANSCRIPTION INITIATION FACTOR RRN6"/>
    <property type="match status" value="1"/>
</dbReference>
<dbReference type="Pfam" id="PF06201">
    <property type="entry name" value="PITH"/>
    <property type="match status" value="1"/>
</dbReference>
<sequence length="1274" mass="141065">MAEARRLTDLIHGHVGRLTYIPPEDATLQLGALHTSRVTSEVIGSSAELYPPSKSPAPEGSSNLWQERRTQRRWLLQAHPEAFAGNSALQGLLEENMNRYSKVEGEASDRPLLSIGQMTDVCNPSRVTGAVMLAAATGESGELLRLARVDQSKWQWGHSKDANLSLSVIDPDDPDEEAIWASDGLPISQVKFATSLSRYDVVRWLIVQKQTSTTILQPEYHKVPVSQTVTSDIDIQQQRPSRIDPNPVLSVSHKQTGGNAQVDVAFNPNSRGQQPQMAIMDECGYWSVWDVLGSQNKTRLSSFKCGHISEGLLSELPSTTEFSAEKHGILFVGTAEIDSFWDDPTQGADEGGGLASRSSHLLLWNREKYEVIDLASSMALPRLSILAESRSKLDYILDIQVSPINQNHIFVLTMRNLYWVDLFAPSKEEDVPSKPTILITCSHLIDGEGLRMTTCRASSEKGQDAAMVFTFGSSHRQLHTYWFGRSKVKGLPQWHRQVLTLPHDDSNTQDNIQSIEIHPAELTRNGQSVTGSGSEYHRAGVQFYQGSILGKNLSVRYCICASAKERDIEIMLPTGRVGRSKSDQAHRWRKKRKQFLRHMGSVFVLPDGMAEADLIDLVQPHFQSTEVGSGDRRASAVFGPVQLKFDFICRALRENLLAISSSPHDIPSALLLAIQENIAEGIAGGRLALKTWKEIGDELGPLEFGNADDAAQQDMLDLFLGDDSQTVVTQLARQTSKDWVRSLISLSHLNQTYVDLWLDPLEGRLPEEDEEIRRGWVAELAKEMFLATAGVMVQDTPLIGPASGEDEKESQQPPPSSVHIKSSQSSDPIIPSSPTSTPDNSTSDAVTRRLQLLAPSLRLDRMASAKQSTVLSYWPTERGVGTENYVSSVAVASDKKFEEARKRLQRIENKRKAQVEKYKLPPPKAKKVRIVTGGRQRWHSQADPAVDLPALPAAPAQIMSSQPRVPDSSQSQGLPGPSFAMSQPVSGVFGDRKKAKKAKRKTCGVSHLTYNQHQHSTLHSSSTQKTQNTKTRVELEPTISRLQKQPHSTKRMSHCHDEHAGHGHDHHEHDHSDDITPAVQYSLYSQINFDHIETLNETQRDLGKTVVKKTWQERLDVEPELTSDVDEQLLMTVPFTAQIKLHSILIRTSPSPSAPKTLHLFINRDGLDFAAAEELDPVQTLELSQTGELQEIPVRRALFGKVQQLVLFFADNFGDGEEDVTRISYVGFKGEWTQLGRAPANIMYEAAAQPGDHKLKGTSVNQMGSGIGGRGPGA</sequence>
<feature type="coiled-coil region" evidence="1">
    <location>
        <begin position="890"/>
        <end position="917"/>
    </location>
</feature>
<feature type="region of interest" description="Disordered" evidence="2">
    <location>
        <begin position="45"/>
        <end position="65"/>
    </location>
</feature>
<dbReference type="InterPro" id="IPR008979">
    <property type="entry name" value="Galactose-bd-like_sf"/>
</dbReference>
<name>A0A8H4XJF4_9HYPO</name>
<dbReference type="SUPFAM" id="SSF49785">
    <property type="entry name" value="Galactose-binding domain-like"/>
    <property type="match status" value="1"/>
</dbReference>
<dbReference type="Gene3D" id="2.60.120.470">
    <property type="entry name" value="PITH domain"/>
    <property type="match status" value="1"/>
</dbReference>
<feature type="compositionally biased region" description="Low complexity" evidence="2">
    <location>
        <begin position="1012"/>
        <end position="1030"/>
    </location>
</feature>
<evidence type="ECO:0000313" key="5">
    <source>
        <dbReference type="Proteomes" id="UP000635477"/>
    </source>
</evidence>
<feature type="compositionally biased region" description="Gly residues" evidence="2">
    <location>
        <begin position="1265"/>
        <end position="1274"/>
    </location>
</feature>
<dbReference type="InterPro" id="IPR010400">
    <property type="entry name" value="PITH_dom"/>
</dbReference>
<feature type="compositionally biased region" description="Basic and acidic residues" evidence="2">
    <location>
        <begin position="1054"/>
        <end position="1072"/>
    </location>
</feature>
<dbReference type="GO" id="GO:0005737">
    <property type="term" value="C:cytoplasm"/>
    <property type="evidence" value="ECO:0007669"/>
    <property type="project" value="UniProtKB-ARBA"/>
</dbReference>
<dbReference type="InterPro" id="IPR048536">
    <property type="entry name" value="Rrn6_K-rich"/>
</dbReference>
<keyword evidence="1" id="KW-0175">Coiled coil</keyword>
<evidence type="ECO:0000313" key="4">
    <source>
        <dbReference type="EMBL" id="KAF4977704.1"/>
    </source>
</evidence>
<evidence type="ECO:0000259" key="3">
    <source>
        <dbReference type="PROSITE" id="PS51532"/>
    </source>
</evidence>
<proteinExistence type="predicted"/>
<dbReference type="InterPro" id="IPR037047">
    <property type="entry name" value="PITH_dom_sf"/>
</dbReference>
<accession>A0A8H4XJF4</accession>
<feature type="region of interest" description="Disordered" evidence="2">
    <location>
        <begin position="796"/>
        <end position="845"/>
    </location>
</feature>
<dbReference type="OrthoDB" id="4090074at2759"/>
<dbReference type="AlphaFoldDB" id="A0A8H4XJF4"/>
<dbReference type="Pfam" id="PF10214">
    <property type="entry name" value="Rrn6_beta-prop"/>
    <property type="match status" value="1"/>
</dbReference>
<dbReference type="EMBL" id="JABEYC010000421">
    <property type="protein sequence ID" value="KAF4977704.1"/>
    <property type="molecule type" value="Genomic_DNA"/>
</dbReference>